<feature type="domain" description="PAS" evidence="12">
    <location>
        <begin position="258"/>
        <end position="331"/>
    </location>
</feature>
<accession>A0A832MKD0</accession>
<dbReference type="GO" id="GO:0000155">
    <property type="term" value="F:phosphorelay sensor kinase activity"/>
    <property type="evidence" value="ECO:0007669"/>
    <property type="project" value="InterPro"/>
</dbReference>
<dbReference type="SUPFAM" id="SSF55874">
    <property type="entry name" value="ATPase domain of HSP90 chaperone/DNA topoisomerase II/histidine kinase"/>
    <property type="match status" value="1"/>
</dbReference>
<dbReference type="SMART" id="SM00091">
    <property type="entry name" value="PAS"/>
    <property type="match status" value="3"/>
</dbReference>
<dbReference type="InterPro" id="IPR036097">
    <property type="entry name" value="HisK_dim/P_sf"/>
</dbReference>
<organism evidence="14">
    <name type="scientific">Eiseniibacteriota bacterium</name>
    <dbReference type="NCBI Taxonomy" id="2212470"/>
    <lineage>
        <taxon>Bacteria</taxon>
        <taxon>Candidatus Eiseniibacteriota</taxon>
    </lineage>
</organism>
<dbReference type="SUPFAM" id="SSF55785">
    <property type="entry name" value="PYP-like sensor domain (PAS domain)"/>
    <property type="match status" value="3"/>
</dbReference>
<keyword evidence="3 9" id="KW-0597">Phosphoprotein</keyword>
<keyword evidence="4" id="KW-0808">Transferase</keyword>
<evidence type="ECO:0000256" key="7">
    <source>
        <dbReference type="ARBA" id="ARBA00022840"/>
    </source>
</evidence>
<evidence type="ECO:0000313" key="14">
    <source>
        <dbReference type="EMBL" id="HGZ42300.1"/>
    </source>
</evidence>
<dbReference type="InterPro" id="IPR000014">
    <property type="entry name" value="PAS"/>
</dbReference>
<evidence type="ECO:0000256" key="6">
    <source>
        <dbReference type="ARBA" id="ARBA00022777"/>
    </source>
</evidence>
<dbReference type="EMBL" id="DSQF01000004">
    <property type="protein sequence ID" value="HGZ42300.1"/>
    <property type="molecule type" value="Genomic_DNA"/>
</dbReference>
<dbReference type="SMART" id="SM00388">
    <property type="entry name" value="HisKA"/>
    <property type="match status" value="1"/>
</dbReference>
<feature type="domain" description="PAS" evidence="12">
    <location>
        <begin position="130"/>
        <end position="182"/>
    </location>
</feature>
<dbReference type="Pfam" id="PF00072">
    <property type="entry name" value="Response_reg"/>
    <property type="match status" value="1"/>
</dbReference>
<evidence type="ECO:0000259" key="10">
    <source>
        <dbReference type="PROSITE" id="PS50109"/>
    </source>
</evidence>
<evidence type="ECO:0000259" key="11">
    <source>
        <dbReference type="PROSITE" id="PS50110"/>
    </source>
</evidence>
<dbReference type="Gene3D" id="1.10.287.130">
    <property type="match status" value="1"/>
</dbReference>
<dbReference type="Gene3D" id="3.40.50.2300">
    <property type="match status" value="1"/>
</dbReference>
<evidence type="ECO:0000256" key="5">
    <source>
        <dbReference type="ARBA" id="ARBA00022741"/>
    </source>
</evidence>
<dbReference type="InterPro" id="IPR003594">
    <property type="entry name" value="HATPase_dom"/>
</dbReference>
<dbReference type="PROSITE" id="PS50112">
    <property type="entry name" value="PAS"/>
    <property type="match status" value="3"/>
</dbReference>
<dbReference type="PROSITE" id="PS50110">
    <property type="entry name" value="RESPONSE_REGULATORY"/>
    <property type="match status" value="1"/>
</dbReference>
<dbReference type="EC" id="2.7.13.3" evidence="2"/>
<dbReference type="SUPFAM" id="SSF47384">
    <property type="entry name" value="Homodimeric domain of signal transducing histidine kinase"/>
    <property type="match status" value="1"/>
</dbReference>
<sequence>MSADLPTERSDPFRLLVDLSPTPTLVADEAGTILHANDELAALCGWSAAELAGRSVEALVPERLRGAHARQRMLFHGDPAPRPMGRGRALTLLRRDGAEIPVEIGLNPVHGPRGLRVVASLVDLRPRRKADGRFVAAVESSPSGMIMVDGDGAIVLVNREAERLFGYAREELIGRPLETLVPLRARGAHAAPRAAFAGAPTQRRMGAGRELFGLRKDGAEIPVEIGLNPVETEDGVLVLASIVDLTERRAAERELRETQERFRLLVEGVRDYAIVMLDPGGHVVSWNAGAERITGWRADEVLHRHVAAFHRDEDVEAGQPRAALAAAVRDGSHEEEGWRVRKDGSRFLARVLLTALAGEGGVRGFALVMRDVTRERQLEEQLRQAQKLEAVGTLAGGIAHDFNNILATVMAYAEVLERRLADQPERLDEVRHLLAAAERGRQLVQRLLAYSRPQPATEGPTSLKAAIEEAVAFIRAALPSTIEVEARVADDTPHVFADATQIQQILMNLATNAAHAMADGGRLEIAAGPAHVDTSLSSRHPGLRQGLHARLCVRDTGAGMTDEVRQRVFEPFFTTKPTGTGTGLGLAVVHGIVASHHGAIDLQSAPGEGTRVDILLPAAAAPAAEPLAAPAEAPRGRGERVLLVDDEPQLAGALARQLEDLGYRVTVHTSGPHALEDLRAHAADFDLVLSDLTMPIVGGLALAAEARALRPDLPVVLASGYLEAVATESIERLGVRRVLTKPVRGAVLAEAVREALDRR</sequence>
<feature type="domain" description="PAC" evidence="13">
    <location>
        <begin position="333"/>
        <end position="384"/>
    </location>
</feature>
<evidence type="ECO:0000256" key="1">
    <source>
        <dbReference type="ARBA" id="ARBA00000085"/>
    </source>
</evidence>
<dbReference type="Pfam" id="PF02518">
    <property type="entry name" value="HATPase_c"/>
    <property type="match status" value="1"/>
</dbReference>
<dbReference type="Pfam" id="PF00512">
    <property type="entry name" value="HisKA"/>
    <property type="match status" value="1"/>
</dbReference>
<dbReference type="GO" id="GO:0005524">
    <property type="term" value="F:ATP binding"/>
    <property type="evidence" value="ECO:0007669"/>
    <property type="project" value="UniProtKB-KW"/>
</dbReference>
<dbReference type="CDD" id="cd00130">
    <property type="entry name" value="PAS"/>
    <property type="match status" value="3"/>
</dbReference>
<feature type="domain" description="Response regulatory" evidence="11">
    <location>
        <begin position="640"/>
        <end position="756"/>
    </location>
</feature>
<dbReference type="InterPro" id="IPR005467">
    <property type="entry name" value="His_kinase_dom"/>
</dbReference>
<comment type="catalytic activity">
    <reaction evidence="1">
        <text>ATP + protein L-histidine = ADP + protein N-phospho-L-histidine.</text>
        <dbReference type="EC" id="2.7.13.3"/>
    </reaction>
</comment>
<dbReference type="AlphaFoldDB" id="A0A832MKD0"/>
<name>A0A832MKD0_UNCEI</name>
<dbReference type="InterPro" id="IPR000700">
    <property type="entry name" value="PAS-assoc_C"/>
</dbReference>
<dbReference type="PROSITE" id="PS50109">
    <property type="entry name" value="HIS_KIN"/>
    <property type="match status" value="1"/>
</dbReference>
<dbReference type="SMART" id="SM00448">
    <property type="entry name" value="REC"/>
    <property type="match status" value="1"/>
</dbReference>
<protein>
    <recommendedName>
        <fullName evidence="2">histidine kinase</fullName>
        <ecNumber evidence="2">2.7.13.3</ecNumber>
    </recommendedName>
</protein>
<dbReference type="NCBIfam" id="TIGR00229">
    <property type="entry name" value="sensory_box"/>
    <property type="match status" value="3"/>
</dbReference>
<dbReference type="InterPro" id="IPR013767">
    <property type="entry name" value="PAS_fold"/>
</dbReference>
<dbReference type="Gene3D" id="3.30.565.10">
    <property type="entry name" value="Histidine kinase-like ATPase, C-terminal domain"/>
    <property type="match status" value="1"/>
</dbReference>
<evidence type="ECO:0000256" key="9">
    <source>
        <dbReference type="PROSITE-ProRule" id="PRU00169"/>
    </source>
</evidence>
<dbReference type="SMART" id="SM00086">
    <property type="entry name" value="PAC"/>
    <property type="match status" value="3"/>
</dbReference>
<dbReference type="InterPro" id="IPR004358">
    <property type="entry name" value="Sig_transdc_His_kin-like_C"/>
</dbReference>
<keyword evidence="6" id="KW-0418">Kinase</keyword>
<dbReference type="CDD" id="cd00082">
    <property type="entry name" value="HisKA"/>
    <property type="match status" value="1"/>
</dbReference>
<dbReference type="InterPro" id="IPR011006">
    <property type="entry name" value="CheY-like_superfamily"/>
</dbReference>
<feature type="domain" description="PAC" evidence="13">
    <location>
        <begin position="207"/>
        <end position="257"/>
    </location>
</feature>
<dbReference type="Pfam" id="PF13426">
    <property type="entry name" value="PAS_9"/>
    <property type="match status" value="2"/>
</dbReference>
<feature type="domain" description="PAS" evidence="12">
    <location>
        <begin position="9"/>
        <end position="62"/>
    </location>
</feature>
<dbReference type="InterPro" id="IPR035965">
    <property type="entry name" value="PAS-like_dom_sf"/>
</dbReference>
<comment type="caution">
    <text evidence="14">The sequence shown here is derived from an EMBL/GenBank/DDBJ whole genome shotgun (WGS) entry which is preliminary data.</text>
</comment>
<dbReference type="PROSITE" id="PS50113">
    <property type="entry name" value="PAC"/>
    <property type="match status" value="2"/>
</dbReference>
<keyword evidence="8" id="KW-0902">Two-component regulatory system</keyword>
<evidence type="ECO:0000259" key="13">
    <source>
        <dbReference type="PROSITE" id="PS50113"/>
    </source>
</evidence>
<dbReference type="Pfam" id="PF00989">
    <property type="entry name" value="PAS"/>
    <property type="match status" value="1"/>
</dbReference>
<evidence type="ECO:0000256" key="4">
    <source>
        <dbReference type="ARBA" id="ARBA00022679"/>
    </source>
</evidence>
<dbReference type="InterPro" id="IPR001610">
    <property type="entry name" value="PAC"/>
</dbReference>
<dbReference type="SUPFAM" id="SSF52172">
    <property type="entry name" value="CheY-like"/>
    <property type="match status" value="1"/>
</dbReference>
<dbReference type="GO" id="GO:0006355">
    <property type="term" value="P:regulation of DNA-templated transcription"/>
    <property type="evidence" value="ECO:0007669"/>
    <property type="project" value="InterPro"/>
</dbReference>
<dbReference type="Gene3D" id="3.30.450.20">
    <property type="entry name" value="PAS domain"/>
    <property type="match status" value="3"/>
</dbReference>
<proteinExistence type="predicted"/>
<evidence type="ECO:0000256" key="3">
    <source>
        <dbReference type="ARBA" id="ARBA00022553"/>
    </source>
</evidence>
<keyword evidence="5" id="KW-0547">Nucleotide-binding</keyword>
<feature type="modified residue" description="4-aspartylphosphate" evidence="9">
    <location>
        <position position="691"/>
    </location>
</feature>
<evidence type="ECO:0000256" key="8">
    <source>
        <dbReference type="ARBA" id="ARBA00023012"/>
    </source>
</evidence>
<dbReference type="InterPro" id="IPR001789">
    <property type="entry name" value="Sig_transdc_resp-reg_receiver"/>
</dbReference>
<dbReference type="InterPro" id="IPR003661">
    <property type="entry name" value="HisK_dim/P_dom"/>
</dbReference>
<dbReference type="PANTHER" id="PTHR43065:SF49">
    <property type="entry name" value="HISTIDINE KINASE"/>
    <property type="match status" value="1"/>
</dbReference>
<evidence type="ECO:0000256" key="2">
    <source>
        <dbReference type="ARBA" id="ARBA00012438"/>
    </source>
</evidence>
<reference evidence="14" key="1">
    <citation type="journal article" date="2020" name="mSystems">
        <title>Genome- and Community-Level Interaction Insights into Carbon Utilization and Element Cycling Functions of Hydrothermarchaeota in Hydrothermal Sediment.</title>
        <authorList>
            <person name="Zhou Z."/>
            <person name="Liu Y."/>
            <person name="Xu W."/>
            <person name="Pan J."/>
            <person name="Luo Z.H."/>
            <person name="Li M."/>
        </authorList>
    </citation>
    <scope>NUCLEOTIDE SEQUENCE [LARGE SCALE GENOMIC DNA]</scope>
    <source>
        <strain evidence="14">SpSt-381</strain>
    </source>
</reference>
<dbReference type="InterPro" id="IPR036890">
    <property type="entry name" value="HATPase_C_sf"/>
</dbReference>
<keyword evidence="7" id="KW-0067">ATP-binding</keyword>
<dbReference type="PANTHER" id="PTHR43065">
    <property type="entry name" value="SENSOR HISTIDINE KINASE"/>
    <property type="match status" value="1"/>
</dbReference>
<dbReference type="SMART" id="SM00387">
    <property type="entry name" value="HATPase_c"/>
    <property type="match status" value="1"/>
</dbReference>
<gene>
    <name evidence="14" type="ORF">ENR23_02545</name>
</gene>
<evidence type="ECO:0000259" key="12">
    <source>
        <dbReference type="PROSITE" id="PS50112"/>
    </source>
</evidence>
<feature type="domain" description="Histidine kinase" evidence="10">
    <location>
        <begin position="397"/>
        <end position="620"/>
    </location>
</feature>
<dbReference type="PRINTS" id="PR00344">
    <property type="entry name" value="BCTRLSENSOR"/>
</dbReference>